<feature type="compositionally biased region" description="Basic and acidic residues" evidence="1">
    <location>
        <begin position="159"/>
        <end position="170"/>
    </location>
</feature>
<gene>
    <name evidence="2" type="ORF">AVDCRST_MAG73-2157</name>
</gene>
<feature type="non-terminal residue" evidence="2">
    <location>
        <position position="1"/>
    </location>
</feature>
<protein>
    <submittedName>
        <fullName evidence="2">TmRNA-binding protein SmpB</fullName>
    </submittedName>
</protein>
<reference evidence="2" key="1">
    <citation type="submission" date="2020-02" db="EMBL/GenBank/DDBJ databases">
        <authorList>
            <person name="Meier V. D."/>
        </authorList>
    </citation>
    <scope>NUCLEOTIDE SEQUENCE</scope>
    <source>
        <strain evidence="2">AVDCRST_MAG73</strain>
    </source>
</reference>
<feature type="region of interest" description="Disordered" evidence="1">
    <location>
        <begin position="1"/>
        <end position="170"/>
    </location>
</feature>
<evidence type="ECO:0000256" key="1">
    <source>
        <dbReference type="SAM" id="MobiDB-lite"/>
    </source>
</evidence>
<proteinExistence type="predicted"/>
<name>A0A6J4U7R0_9BACT</name>
<dbReference type="AlphaFoldDB" id="A0A6J4U7R0"/>
<evidence type="ECO:0000313" key="2">
    <source>
        <dbReference type="EMBL" id="CAA9543279.1"/>
    </source>
</evidence>
<feature type="compositionally biased region" description="Basic and acidic residues" evidence="1">
    <location>
        <begin position="56"/>
        <end position="77"/>
    </location>
</feature>
<dbReference type="EMBL" id="CADCWE010000136">
    <property type="protein sequence ID" value="CAA9543279.1"/>
    <property type="molecule type" value="Genomic_DNA"/>
</dbReference>
<sequence>GDGAQASGHGQRGGEAGRRPGGNHQPAGVPRLFRRRNGRGRDGFDRYGNQIYPGRQGDDLRSLRPDRARRTVADRGPHLPLHSRLLHQPRTGPAAQTARPQARDPRPPGGDRAQGDDPRARAPQPQTRPGQARSRRRQGQKALRQAPLRRRPRSQPRHPAGDARPRRGGV</sequence>
<feature type="compositionally biased region" description="Basic residues" evidence="1">
    <location>
        <begin position="147"/>
        <end position="156"/>
    </location>
</feature>
<organism evidence="2">
    <name type="scientific">uncultured Thermomicrobiales bacterium</name>
    <dbReference type="NCBI Taxonomy" id="1645740"/>
    <lineage>
        <taxon>Bacteria</taxon>
        <taxon>Pseudomonadati</taxon>
        <taxon>Thermomicrobiota</taxon>
        <taxon>Thermomicrobia</taxon>
        <taxon>Thermomicrobiales</taxon>
        <taxon>environmental samples</taxon>
    </lineage>
</organism>
<feature type="compositionally biased region" description="Low complexity" evidence="1">
    <location>
        <begin position="121"/>
        <end position="132"/>
    </location>
</feature>
<accession>A0A6J4U7R0</accession>
<feature type="non-terminal residue" evidence="2">
    <location>
        <position position="170"/>
    </location>
</feature>